<accession>A0A0R3RSD8</accession>
<evidence type="ECO:0000256" key="1">
    <source>
        <dbReference type="SAM" id="MobiDB-lite"/>
    </source>
</evidence>
<proteinExistence type="predicted"/>
<dbReference type="WBParaSite" id="EEL_0000473701-mRNA-1">
    <property type="protein sequence ID" value="EEL_0000473701-mRNA-1"/>
    <property type="gene ID" value="EEL_0000473701"/>
</dbReference>
<organism evidence="2 3">
    <name type="scientific">Elaeophora elaphi</name>
    <dbReference type="NCBI Taxonomy" id="1147741"/>
    <lineage>
        <taxon>Eukaryota</taxon>
        <taxon>Metazoa</taxon>
        <taxon>Ecdysozoa</taxon>
        <taxon>Nematoda</taxon>
        <taxon>Chromadorea</taxon>
        <taxon>Rhabditida</taxon>
        <taxon>Spirurina</taxon>
        <taxon>Spiruromorpha</taxon>
        <taxon>Filarioidea</taxon>
        <taxon>Onchocercidae</taxon>
        <taxon>Elaeophora</taxon>
    </lineage>
</organism>
<protein>
    <submittedName>
        <fullName evidence="3">DNA replication ATP-dependent helicase/nuclease</fullName>
    </submittedName>
</protein>
<feature type="region of interest" description="Disordered" evidence="1">
    <location>
        <begin position="433"/>
        <end position="459"/>
    </location>
</feature>
<sequence>MEWPKFDFVKRSHRLSARKSNASFKKGRPQVCRSLVVDFENVKCRKKGSSTKENSAQNHQQVLPNSDSLICLQGNPFQMNGKINIEKIPPLSPILVKGFLKNPVACPSMPLKESNSNLEEMLTSSRHIHSINLASGSISRHEDPIVLESLEPIFTSPHSDGSSTSVLQSAKVTQRNQTFGSQSQITASFVAVAEGSDNLNSKCRKGDKNASHSPKLRASPFIASTSADSFDSHLSYLETLPPSQIDCKNLDKNESLPDLDFISSQQSSESNEPITIRHARSDNDVLQTHTVCVDDSESFTSGSEHSRDCFLDVTIHEIEPNDLALETAPLLQNTSSSITNQLGIRDLREENDETTHQKQYHRLSKLAEALKKRLFISSSDLAMWKCEEPKQQPIRQIAVISSVEQWGFCWTLVKNVSSFETAQIVDSEPMKKTIDVRSRSGKARNASNDEKAHRQHDLSQGTSEGTFFLYQPLLKLNTSSGEFILSPRYYR</sequence>
<name>A0A0R3RSD8_9BILA</name>
<dbReference type="STRING" id="1147741.A0A0R3RSD8"/>
<evidence type="ECO:0000313" key="2">
    <source>
        <dbReference type="Proteomes" id="UP000050640"/>
    </source>
</evidence>
<keyword evidence="2" id="KW-1185">Reference proteome</keyword>
<dbReference type="AlphaFoldDB" id="A0A0R3RSD8"/>
<reference evidence="3" key="1">
    <citation type="submission" date="2017-02" db="UniProtKB">
        <authorList>
            <consortium name="WormBaseParasite"/>
        </authorList>
    </citation>
    <scope>IDENTIFICATION</scope>
</reference>
<dbReference type="Proteomes" id="UP000050640">
    <property type="component" value="Unplaced"/>
</dbReference>
<evidence type="ECO:0000313" key="3">
    <source>
        <dbReference type="WBParaSite" id="EEL_0000473701-mRNA-1"/>
    </source>
</evidence>
<feature type="compositionally biased region" description="Basic and acidic residues" evidence="1">
    <location>
        <begin position="447"/>
        <end position="457"/>
    </location>
</feature>